<dbReference type="Gene3D" id="3.40.50.2000">
    <property type="entry name" value="Glycogen Phosphorylase B"/>
    <property type="match status" value="2"/>
</dbReference>
<dbReference type="InterPro" id="IPR028098">
    <property type="entry name" value="Glyco_trans_4-like_N"/>
</dbReference>
<dbReference type="InterPro" id="IPR001296">
    <property type="entry name" value="Glyco_trans_1"/>
</dbReference>
<sequence length="374" mass="42362">MKLKIAALGAKGLPHPGGIEQVMEEIGSRLVKRGHSVDVFVRDHYMADKPFFSFKGMGLPRSPGIQNKYLDAITHSSSALLKILLSNYDIVYVNSVPLSVLAWLPRVFGKKVVVHTHGLDWKREKWAGFASKLIRLSAWSSVAFPHATFCVCLEDKRFLEKSYNRPCTYIPNGVPISNLSPPEIIVEWGLEPLSYILFMARLVQEKGCHFLLEAWKHVPESVKNGRKLVIAGDTNHVDDYYNSLSEYRSLKDVIFTGFVTGTKKEELLSNALCFAQPSTIEGMPLSLLEAMGYGRMILASDIQENQDLLQGRGMTFESRNIEDLEQKLIHILQCDNEELIKQGQELYRYGIDHFNWDRIVDDVESALLNLFLSN</sequence>
<dbReference type="AlphaFoldDB" id="A0A1M6UF32"/>
<feature type="domain" description="Glycosyltransferase subfamily 4-like N-terminal" evidence="2">
    <location>
        <begin position="16"/>
        <end position="176"/>
    </location>
</feature>
<evidence type="ECO:0000259" key="2">
    <source>
        <dbReference type="Pfam" id="PF13439"/>
    </source>
</evidence>
<dbReference type="InterPro" id="IPR050194">
    <property type="entry name" value="Glycosyltransferase_grp1"/>
</dbReference>
<dbReference type="Proteomes" id="UP000183994">
    <property type="component" value="Unassembled WGS sequence"/>
</dbReference>
<evidence type="ECO:0000313" key="3">
    <source>
        <dbReference type="EMBL" id="SHK67806.1"/>
    </source>
</evidence>
<dbReference type="PANTHER" id="PTHR45947">
    <property type="entry name" value="SULFOQUINOVOSYL TRANSFERASE SQD2"/>
    <property type="match status" value="1"/>
</dbReference>
<gene>
    <name evidence="3" type="ORF">SAMN02745216_03887</name>
</gene>
<dbReference type="RefSeq" id="WP_073477923.1">
    <property type="nucleotide sequence ID" value="NZ_FQZU01000030.1"/>
</dbReference>
<keyword evidence="3" id="KW-0808">Transferase</keyword>
<accession>A0A1M6UF32</accession>
<organism evidence="3 4">
    <name type="scientific">Desulfatibacillum alkenivorans DSM 16219</name>
    <dbReference type="NCBI Taxonomy" id="1121393"/>
    <lineage>
        <taxon>Bacteria</taxon>
        <taxon>Pseudomonadati</taxon>
        <taxon>Thermodesulfobacteriota</taxon>
        <taxon>Desulfobacteria</taxon>
        <taxon>Desulfobacterales</taxon>
        <taxon>Desulfatibacillaceae</taxon>
        <taxon>Desulfatibacillum</taxon>
    </lineage>
</organism>
<evidence type="ECO:0000259" key="1">
    <source>
        <dbReference type="Pfam" id="PF00534"/>
    </source>
</evidence>
<dbReference type="GO" id="GO:0016757">
    <property type="term" value="F:glycosyltransferase activity"/>
    <property type="evidence" value="ECO:0007669"/>
    <property type="project" value="InterPro"/>
</dbReference>
<dbReference type="OrthoDB" id="5490278at2"/>
<dbReference type="CDD" id="cd03801">
    <property type="entry name" value="GT4_PimA-like"/>
    <property type="match status" value="1"/>
</dbReference>
<keyword evidence="4" id="KW-1185">Reference proteome</keyword>
<protein>
    <submittedName>
        <fullName evidence="3">Glycosyltransferase involved in cell wall bisynthesis</fullName>
    </submittedName>
</protein>
<dbReference type="STRING" id="1121393.SAMN02745216_03887"/>
<name>A0A1M6UF32_9BACT</name>
<dbReference type="Pfam" id="PF13439">
    <property type="entry name" value="Glyco_transf_4"/>
    <property type="match status" value="1"/>
</dbReference>
<evidence type="ECO:0000313" key="4">
    <source>
        <dbReference type="Proteomes" id="UP000183994"/>
    </source>
</evidence>
<dbReference type="Pfam" id="PF00534">
    <property type="entry name" value="Glycos_transf_1"/>
    <property type="match status" value="1"/>
</dbReference>
<dbReference type="EMBL" id="FQZU01000030">
    <property type="protein sequence ID" value="SHK67806.1"/>
    <property type="molecule type" value="Genomic_DNA"/>
</dbReference>
<proteinExistence type="predicted"/>
<feature type="domain" description="Glycosyl transferase family 1" evidence="1">
    <location>
        <begin position="194"/>
        <end position="341"/>
    </location>
</feature>
<reference evidence="4" key="1">
    <citation type="submission" date="2016-11" db="EMBL/GenBank/DDBJ databases">
        <authorList>
            <person name="Varghese N."/>
            <person name="Submissions S."/>
        </authorList>
    </citation>
    <scope>NUCLEOTIDE SEQUENCE [LARGE SCALE GENOMIC DNA]</scope>
    <source>
        <strain evidence="4">DSM 16219</strain>
    </source>
</reference>
<dbReference type="SUPFAM" id="SSF53756">
    <property type="entry name" value="UDP-Glycosyltransferase/glycogen phosphorylase"/>
    <property type="match status" value="1"/>
</dbReference>
<dbReference type="PANTHER" id="PTHR45947:SF3">
    <property type="entry name" value="SULFOQUINOVOSYL TRANSFERASE SQD2"/>
    <property type="match status" value="1"/>
</dbReference>